<comment type="cofactor">
    <cofactor evidence="3">
        <name>Zn(2+)</name>
        <dbReference type="ChEBI" id="CHEBI:29105"/>
    </cofactor>
    <text evidence="3">Binds 1 divalent metal cation per subunit.</text>
</comment>
<feature type="binding site" evidence="3">
    <location>
        <position position="104"/>
    </location>
    <ligand>
        <name>substrate</name>
    </ligand>
</feature>
<dbReference type="GO" id="GO:0004341">
    <property type="term" value="F:gluconolactonase activity"/>
    <property type="evidence" value="ECO:0007669"/>
    <property type="project" value="TreeGrafter"/>
</dbReference>
<sequence>MTTEGAVHVIDDRTLELGEGPSYDPLTDKAYWFDILGMTLYEMDCQTDAVTPHPLPRMASEIAGIDQERQIIAMEDGFYFRDRESGDLKPHVPLEADDPNTRSNDGGVHPSGALWIGTMSKHGAREAGAIYHYRAGVVTQLYDKISIPNGICFSSDGVTGYFCDTVVNKLMRVALDPQTGMPTSEPELFFDQTGGKGVLDGAVLAEDGNLWIACWGGANVLVLSPDGTVVRELAVPTRQPTCPAFIGRNAERLLVTTAWEHMSPERRSIDAKAGMTFVLDPGVRGRHPAPVLVA</sequence>
<feature type="binding site" evidence="3">
    <location>
        <position position="200"/>
    </location>
    <ligand>
        <name>a divalent metal cation</name>
        <dbReference type="ChEBI" id="CHEBI:60240"/>
    </ligand>
</feature>
<organism evidence="5 6">
    <name type="scientific">Fulvimarina pelagi HTCC2506</name>
    <dbReference type="NCBI Taxonomy" id="314231"/>
    <lineage>
        <taxon>Bacteria</taxon>
        <taxon>Pseudomonadati</taxon>
        <taxon>Pseudomonadota</taxon>
        <taxon>Alphaproteobacteria</taxon>
        <taxon>Hyphomicrobiales</taxon>
        <taxon>Aurantimonadaceae</taxon>
        <taxon>Fulvimarina</taxon>
    </lineage>
</organism>
<comment type="similarity">
    <text evidence="1">Belongs to the SMP-30/CGR1 family.</text>
</comment>
<evidence type="ECO:0000256" key="1">
    <source>
        <dbReference type="ARBA" id="ARBA00008853"/>
    </source>
</evidence>
<protein>
    <recommendedName>
        <fullName evidence="4">SMP-30/Gluconolactonase/LRE-like region domain-containing protein</fullName>
    </recommendedName>
</protein>
<evidence type="ECO:0000313" key="6">
    <source>
        <dbReference type="Proteomes" id="UP000004310"/>
    </source>
</evidence>
<reference evidence="5 6" key="1">
    <citation type="journal article" date="2010" name="J. Bacteriol.">
        <title>Genome sequence of Fulvimarina pelagi HTCC2506T, a Mn(II)-oxidizing alphaproteobacterium possessing an aerobic anoxygenic photosynthetic gene cluster and Xanthorhodopsin.</title>
        <authorList>
            <person name="Kang I."/>
            <person name="Oh H.M."/>
            <person name="Lim S.I."/>
            <person name="Ferriera S."/>
            <person name="Giovannoni S.J."/>
            <person name="Cho J.C."/>
        </authorList>
    </citation>
    <scope>NUCLEOTIDE SEQUENCE [LARGE SCALE GENOMIC DNA]</scope>
    <source>
        <strain evidence="5 6">HTCC2506</strain>
    </source>
</reference>
<keyword evidence="3" id="KW-0479">Metal-binding</keyword>
<dbReference type="Proteomes" id="UP000004310">
    <property type="component" value="Unassembled WGS sequence"/>
</dbReference>
<evidence type="ECO:0000256" key="2">
    <source>
        <dbReference type="PIRSR" id="PIRSR605511-1"/>
    </source>
</evidence>
<evidence type="ECO:0000256" key="3">
    <source>
        <dbReference type="PIRSR" id="PIRSR605511-2"/>
    </source>
</evidence>
<feature type="active site" description="Proton donor/acceptor" evidence="2">
    <location>
        <position position="200"/>
    </location>
</feature>
<evidence type="ECO:0000259" key="4">
    <source>
        <dbReference type="Pfam" id="PF08450"/>
    </source>
</evidence>
<dbReference type="RefSeq" id="WP_007068837.1">
    <property type="nucleotide sequence ID" value="NZ_DS022272.1"/>
</dbReference>
<keyword evidence="6" id="KW-1185">Reference proteome</keyword>
<dbReference type="AlphaFoldDB" id="Q0G0R0"/>
<dbReference type="SUPFAM" id="SSF63829">
    <property type="entry name" value="Calcium-dependent phosphotriesterase"/>
    <property type="match status" value="1"/>
</dbReference>
<dbReference type="PANTHER" id="PTHR10907:SF47">
    <property type="entry name" value="REGUCALCIN"/>
    <property type="match status" value="1"/>
</dbReference>
<dbReference type="GO" id="GO:0005509">
    <property type="term" value="F:calcium ion binding"/>
    <property type="evidence" value="ECO:0007669"/>
    <property type="project" value="TreeGrafter"/>
</dbReference>
<feature type="binding site" evidence="3">
    <location>
        <position position="19"/>
    </location>
    <ligand>
        <name>a divalent metal cation</name>
        <dbReference type="ChEBI" id="CHEBI:60240"/>
    </ligand>
</feature>
<dbReference type="InterPro" id="IPR005511">
    <property type="entry name" value="SMP-30"/>
</dbReference>
<dbReference type="InterPro" id="IPR013658">
    <property type="entry name" value="SGL"/>
</dbReference>
<dbReference type="STRING" id="217511.GCA_001463845_02000"/>
<dbReference type="GO" id="GO:0019853">
    <property type="term" value="P:L-ascorbic acid biosynthetic process"/>
    <property type="evidence" value="ECO:0007669"/>
    <property type="project" value="TreeGrafter"/>
</dbReference>
<dbReference type="PRINTS" id="PR01790">
    <property type="entry name" value="SMP30FAMILY"/>
</dbReference>
<gene>
    <name evidence="5" type="ORF">FP2506_18614</name>
</gene>
<dbReference type="PANTHER" id="PTHR10907">
    <property type="entry name" value="REGUCALCIN"/>
    <property type="match status" value="1"/>
</dbReference>
<evidence type="ECO:0000313" key="5">
    <source>
        <dbReference type="EMBL" id="EAU40929.1"/>
    </source>
</evidence>
<dbReference type="eggNOG" id="COG3386">
    <property type="taxonomic scope" value="Bacteria"/>
</dbReference>
<name>Q0G0R0_9HYPH</name>
<dbReference type="EMBL" id="AATP01000005">
    <property type="protein sequence ID" value="EAU40929.1"/>
    <property type="molecule type" value="Genomic_DNA"/>
</dbReference>
<proteinExistence type="inferred from homology"/>
<dbReference type="HOGENOM" id="CLU_036110_3_1_5"/>
<accession>Q0G0R0</accession>
<comment type="caution">
    <text evidence="5">The sequence shown here is derived from an EMBL/GenBank/DDBJ whole genome shotgun (WGS) entry which is preliminary data.</text>
</comment>
<dbReference type="InterPro" id="IPR011042">
    <property type="entry name" value="6-blade_b-propeller_TolB-like"/>
</dbReference>
<keyword evidence="3" id="KW-0862">Zinc</keyword>
<feature type="binding site" evidence="3">
    <location>
        <position position="102"/>
    </location>
    <ligand>
        <name>substrate</name>
    </ligand>
</feature>
<dbReference type="Gene3D" id="2.120.10.30">
    <property type="entry name" value="TolB, C-terminal domain"/>
    <property type="match status" value="1"/>
</dbReference>
<dbReference type="Pfam" id="PF08450">
    <property type="entry name" value="SGL"/>
    <property type="match status" value="1"/>
</dbReference>
<feature type="binding site" evidence="3">
    <location>
        <position position="149"/>
    </location>
    <ligand>
        <name>a divalent metal cation</name>
        <dbReference type="ChEBI" id="CHEBI:60240"/>
    </ligand>
</feature>
<feature type="domain" description="SMP-30/Gluconolactonase/LRE-like region" evidence="4">
    <location>
        <begin position="17"/>
        <end position="258"/>
    </location>
</feature>